<evidence type="ECO:0000256" key="1">
    <source>
        <dbReference type="ARBA" id="ARBA00004141"/>
    </source>
</evidence>
<evidence type="ECO:0000256" key="2">
    <source>
        <dbReference type="ARBA" id="ARBA00005814"/>
    </source>
</evidence>
<dbReference type="InterPro" id="IPR013525">
    <property type="entry name" value="ABC2_TM"/>
</dbReference>
<accession>A0A8H4QCW9</accession>
<dbReference type="SMART" id="SM00382">
    <property type="entry name" value="AAA"/>
    <property type="match status" value="1"/>
</dbReference>
<dbReference type="InterPro" id="IPR003439">
    <property type="entry name" value="ABC_transporter-like_ATP-bd"/>
</dbReference>
<dbReference type="OrthoDB" id="66620at2759"/>
<feature type="transmembrane region" description="Helical" evidence="9">
    <location>
        <begin position="360"/>
        <end position="382"/>
    </location>
</feature>
<dbReference type="GO" id="GO:0016887">
    <property type="term" value="F:ATP hydrolysis activity"/>
    <property type="evidence" value="ECO:0007669"/>
    <property type="project" value="InterPro"/>
</dbReference>
<evidence type="ECO:0000256" key="3">
    <source>
        <dbReference type="ARBA" id="ARBA00022448"/>
    </source>
</evidence>
<evidence type="ECO:0000256" key="7">
    <source>
        <dbReference type="ARBA" id="ARBA00022989"/>
    </source>
</evidence>
<keyword evidence="7 9" id="KW-1133">Transmembrane helix</keyword>
<sequence length="622" mass="68630">MDPEQQPPSMQNTTIHNISWRGLGVSVTDSATKKPKTLVEDCEAIVEAGECLAVMGPSGCGKTTLLRALARRRSEKVSVTGDGVLVNGRELGLEQFRQISSFVEERDAILGSLTVFETLDFSARLSATRCHGDKNDHLLRIHALLNGMGLASQKDRLVGTAARKGLSDGQKRRVSIASQLIASQLITSPKVLFLDEPTSGLDSVASFQVMDHLCKLAKRHRLMVVCSLHQPSSLTFNLVDKVLLLSEGKTHYFGPVADVPCYYDGIGLPVPRTVNPAEFMLEMTNVDFAPDREAAIRRLDQLHEAWKTSSQSQATASLIRTATKLGGYTHVAPMGGAKPGFGTRTWLLTRRSIIKSYRDVLAYGIRLAMYMGLALMMGTVWLRLEPDQTSIQPLINAIFFGSAFMSFMAVAYVPAFVEDHGLFVQEHRNGLYGPAELMVSNFIVGMPYLLAISILFSATTYWLSNFQPTASAFFTWVGWLFLDLLAAESLVVVVTSLLPNFVASLAIVAFLNGLWMSVGGFMVAPTRLNGFYKYGFHYWDYQKYVFESMMVNEFANRSYGCGPACRCMYDSPLSAQCRISGQAVLDQYGYDGEGGMARRAGILVAIILGHRLVAWALLRWRN</sequence>
<keyword evidence="12" id="KW-1185">Reference proteome</keyword>
<evidence type="ECO:0000256" key="9">
    <source>
        <dbReference type="SAM" id="Phobius"/>
    </source>
</evidence>
<keyword evidence="4 9" id="KW-0812">Transmembrane</keyword>
<feature type="transmembrane region" description="Helical" evidence="9">
    <location>
        <begin position="437"/>
        <end position="461"/>
    </location>
</feature>
<dbReference type="AlphaFoldDB" id="A0A8H4QCW9"/>
<keyword evidence="5" id="KW-0547">Nucleotide-binding</keyword>
<dbReference type="Gene3D" id="3.40.50.300">
    <property type="entry name" value="P-loop containing nucleotide triphosphate hydrolases"/>
    <property type="match status" value="1"/>
</dbReference>
<evidence type="ECO:0000256" key="4">
    <source>
        <dbReference type="ARBA" id="ARBA00022692"/>
    </source>
</evidence>
<dbReference type="PROSITE" id="PS50893">
    <property type="entry name" value="ABC_TRANSPORTER_2"/>
    <property type="match status" value="1"/>
</dbReference>
<proteinExistence type="inferred from homology"/>
<evidence type="ECO:0000313" key="11">
    <source>
        <dbReference type="EMBL" id="KAF4595224.1"/>
    </source>
</evidence>
<feature type="domain" description="ABC transporter" evidence="10">
    <location>
        <begin position="20"/>
        <end position="272"/>
    </location>
</feature>
<feature type="transmembrane region" description="Helical" evidence="9">
    <location>
        <begin position="394"/>
        <end position="417"/>
    </location>
</feature>
<dbReference type="GO" id="GO:0005524">
    <property type="term" value="F:ATP binding"/>
    <property type="evidence" value="ECO:0007669"/>
    <property type="project" value="UniProtKB-KW"/>
</dbReference>
<reference evidence="11 12" key="1">
    <citation type="journal article" date="2020" name="G3 (Bethesda)">
        <title>Genetic Underpinnings of Host Manipulation by Ophiocordyceps as Revealed by Comparative Transcriptomics.</title>
        <authorList>
            <person name="Will I."/>
            <person name="Das B."/>
            <person name="Trinh T."/>
            <person name="Brachmann A."/>
            <person name="Ohm R.A."/>
            <person name="de Bekker C."/>
        </authorList>
    </citation>
    <scope>NUCLEOTIDE SEQUENCE [LARGE SCALE GENOMIC DNA]</scope>
    <source>
        <strain evidence="11 12">EC05</strain>
    </source>
</reference>
<evidence type="ECO:0000256" key="5">
    <source>
        <dbReference type="ARBA" id="ARBA00022741"/>
    </source>
</evidence>
<feature type="transmembrane region" description="Helical" evidence="9">
    <location>
        <begin position="473"/>
        <end position="495"/>
    </location>
</feature>
<evidence type="ECO:0000313" key="12">
    <source>
        <dbReference type="Proteomes" id="UP000562929"/>
    </source>
</evidence>
<organism evidence="11 12">
    <name type="scientific">Ophiocordyceps camponoti-floridani</name>
    <dbReference type="NCBI Taxonomy" id="2030778"/>
    <lineage>
        <taxon>Eukaryota</taxon>
        <taxon>Fungi</taxon>
        <taxon>Dikarya</taxon>
        <taxon>Ascomycota</taxon>
        <taxon>Pezizomycotina</taxon>
        <taxon>Sordariomycetes</taxon>
        <taxon>Hypocreomycetidae</taxon>
        <taxon>Hypocreales</taxon>
        <taxon>Ophiocordycipitaceae</taxon>
        <taxon>Ophiocordyceps</taxon>
    </lineage>
</organism>
<keyword evidence="8 9" id="KW-0472">Membrane</keyword>
<comment type="similarity">
    <text evidence="2">Belongs to the ABC transporter superfamily. ABCG family. Eye pigment precursor importer (TC 3.A.1.204) subfamily.</text>
</comment>
<dbReference type="InterPro" id="IPR052215">
    <property type="entry name" value="Plant_ABCG"/>
</dbReference>
<dbReference type="PANTHER" id="PTHR48042">
    <property type="entry name" value="ABC TRANSPORTER G FAMILY MEMBER 11"/>
    <property type="match status" value="1"/>
</dbReference>
<name>A0A8H4QCW9_9HYPO</name>
<protein>
    <recommendedName>
        <fullName evidence="10">ABC transporter domain-containing protein</fullName>
    </recommendedName>
</protein>
<gene>
    <name evidence="11" type="ORF">GQ602_000837</name>
</gene>
<dbReference type="InterPro" id="IPR027417">
    <property type="entry name" value="P-loop_NTPase"/>
</dbReference>
<dbReference type="GO" id="GO:0140359">
    <property type="term" value="F:ABC-type transporter activity"/>
    <property type="evidence" value="ECO:0007669"/>
    <property type="project" value="InterPro"/>
</dbReference>
<keyword evidence="6" id="KW-0067">ATP-binding</keyword>
<dbReference type="Pfam" id="PF19055">
    <property type="entry name" value="ABC2_membrane_7"/>
    <property type="match status" value="1"/>
</dbReference>
<dbReference type="Proteomes" id="UP000562929">
    <property type="component" value="Unassembled WGS sequence"/>
</dbReference>
<comment type="caution">
    <text evidence="11">The sequence shown here is derived from an EMBL/GenBank/DDBJ whole genome shotgun (WGS) entry which is preliminary data.</text>
</comment>
<dbReference type="InterPro" id="IPR003593">
    <property type="entry name" value="AAA+_ATPase"/>
</dbReference>
<evidence type="ECO:0000256" key="6">
    <source>
        <dbReference type="ARBA" id="ARBA00022840"/>
    </source>
</evidence>
<dbReference type="InterPro" id="IPR043926">
    <property type="entry name" value="ABCG_dom"/>
</dbReference>
<dbReference type="EMBL" id="JAACLJ010000001">
    <property type="protein sequence ID" value="KAF4595224.1"/>
    <property type="molecule type" value="Genomic_DNA"/>
</dbReference>
<dbReference type="PANTHER" id="PTHR48042:SF11">
    <property type="entry name" value="ABC TRANSPORTER G FAMILY MEMBER 11"/>
    <property type="match status" value="1"/>
</dbReference>
<comment type="subcellular location">
    <subcellularLocation>
        <location evidence="1">Membrane</location>
        <topology evidence="1">Multi-pass membrane protein</topology>
    </subcellularLocation>
</comment>
<evidence type="ECO:0000256" key="8">
    <source>
        <dbReference type="ARBA" id="ARBA00023136"/>
    </source>
</evidence>
<feature type="transmembrane region" description="Helical" evidence="9">
    <location>
        <begin position="501"/>
        <end position="524"/>
    </location>
</feature>
<dbReference type="GO" id="GO:0016020">
    <property type="term" value="C:membrane"/>
    <property type="evidence" value="ECO:0007669"/>
    <property type="project" value="UniProtKB-SubCell"/>
</dbReference>
<keyword evidence="3" id="KW-0813">Transport</keyword>
<dbReference type="Pfam" id="PF00005">
    <property type="entry name" value="ABC_tran"/>
    <property type="match status" value="1"/>
</dbReference>
<dbReference type="Pfam" id="PF01061">
    <property type="entry name" value="ABC2_membrane"/>
    <property type="match status" value="1"/>
</dbReference>
<dbReference type="SUPFAM" id="SSF52540">
    <property type="entry name" value="P-loop containing nucleoside triphosphate hydrolases"/>
    <property type="match status" value="1"/>
</dbReference>
<evidence type="ECO:0000259" key="10">
    <source>
        <dbReference type="PROSITE" id="PS50893"/>
    </source>
</evidence>